<dbReference type="Proteomes" id="UP001153636">
    <property type="component" value="Chromosome 5"/>
</dbReference>
<name>A0A9P0CWL4_9CUCU</name>
<sequence>MAKYLKTLMSDGDEVRDLEDGGSCVLEDFKLIINQYDRTVVDSLMPFMVNLLDCMNVGYKEKLKYEAKLQKTIKDNLSLQNKEKRAKKALKQELQEYIAKYEAERESKVLVERKLAEFEKKKDKDSKTMISRVEALEIHVRSLEKKFKHSTDCIQKLEEREAYLKREYSELLERYTKLFREHVDYLEKSKGTRRHRELALNEELADVHKARQDVEPDNVFTLVDASGNENETVDGENYIQIAAEDNPNIHYDHQYFEKQSKQPHNTQYIKHYFEENSENNVEYYEGQTDKLYAEEYIEPQNKLQKDNAFYQEEGEYYKEDNRFDTHQYVEQNDEAHSEYRIEEINLIETFSPTESIKNINVAPLE</sequence>
<keyword evidence="3" id="KW-1185">Reference proteome</keyword>
<keyword evidence="1" id="KW-0175">Coiled coil</keyword>
<accession>A0A9P0CWL4</accession>
<reference evidence="2" key="1">
    <citation type="submission" date="2022-01" db="EMBL/GenBank/DDBJ databases">
        <authorList>
            <person name="King R."/>
        </authorList>
    </citation>
    <scope>NUCLEOTIDE SEQUENCE</scope>
</reference>
<dbReference type="GO" id="GO:0030159">
    <property type="term" value="F:signaling receptor complex adaptor activity"/>
    <property type="evidence" value="ECO:0007669"/>
    <property type="project" value="TreeGrafter"/>
</dbReference>
<dbReference type="PANTHER" id="PTHR13886:SF4">
    <property type="entry name" value="JNK-INTERACTING PROTEIN 3"/>
    <property type="match status" value="1"/>
</dbReference>
<dbReference type="GO" id="GO:0016192">
    <property type="term" value="P:vesicle-mediated transport"/>
    <property type="evidence" value="ECO:0007669"/>
    <property type="project" value="TreeGrafter"/>
</dbReference>
<dbReference type="OrthoDB" id="10256043at2759"/>
<dbReference type="GO" id="GO:0005737">
    <property type="term" value="C:cytoplasm"/>
    <property type="evidence" value="ECO:0007669"/>
    <property type="project" value="TreeGrafter"/>
</dbReference>
<gene>
    <name evidence="2" type="ORF">PSYICH_LOCUS11559</name>
</gene>
<dbReference type="InterPro" id="IPR039911">
    <property type="entry name" value="JIP3/JIP4"/>
</dbReference>
<evidence type="ECO:0000256" key="1">
    <source>
        <dbReference type="SAM" id="Coils"/>
    </source>
</evidence>
<proteinExistence type="predicted"/>
<dbReference type="PANTHER" id="PTHR13886">
    <property type="entry name" value="JNK/SAPK-ASSOCIATED PROTEIN"/>
    <property type="match status" value="1"/>
</dbReference>
<evidence type="ECO:0000313" key="2">
    <source>
        <dbReference type="EMBL" id="CAH1110727.1"/>
    </source>
</evidence>
<organism evidence="2 3">
    <name type="scientific">Psylliodes chrysocephalus</name>
    <dbReference type="NCBI Taxonomy" id="3402493"/>
    <lineage>
        <taxon>Eukaryota</taxon>
        <taxon>Metazoa</taxon>
        <taxon>Ecdysozoa</taxon>
        <taxon>Arthropoda</taxon>
        <taxon>Hexapoda</taxon>
        <taxon>Insecta</taxon>
        <taxon>Pterygota</taxon>
        <taxon>Neoptera</taxon>
        <taxon>Endopterygota</taxon>
        <taxon>Coleoptera</taxon>
        <taxon>Polyphaga</taxon>
        <taxon>Cucujiformia</taxon>
        <taxon>Chrysomeloidea</taxon>
        <taxon>Chrysomelidae</taxon>
        <taxon>Galerucinae</taxon>
        <taxon>Alticini</taxon>
        <taxon>Psylliodes</taxon>
    </lineage>
</organism>
<dbReference type="EMBL" id="OV651817">
    <property type="protein sequence ID" value="CAH1110727.1"/>
    <property type="molecule type" value="Genomic_DNA"/>
</dbReference>
<protein>
    <submittedName>
        <fullName evidence="2">Uncharacterized protein</fullName>
    </submittedName>
</protein>
<evidence type="ECO:0000313" key="3">
    <source>
        <dbReference type="Proteomes" id="UP001153636"/>
    </source>
</evidence>
<dbReference type="GO" id="GO:0008432">
    <property type="term" value="F:JUN kinase binding"/>
    <property type="evidence" value="ECO:0007669"/>
    <property type="project" value="TreeGrafter"/>
</dbReference>
<dbReference type="GO" id="GO:0019894">
    <property type="term" value="F:kinesin binding"/>
    <property type="evidence" value="ECO:0007669"/>
    <property type="project" value="TreeGrafter"/>
</dbReference>
<dbReference type="GO" id="GO:0005078">
    <property type="term" value="F:MAP-kinase scaffold activity"/>
    <property type="evidence" value="ECO:0007669"/>
    <property type="project" value="InterPro"/>
</dbReference>
<feature type="coiled-coil region" evidence="1">
    <location>
        <begin position="76"/>
        <end position="174"/>
    </location>
</feature>
<dbReference type="AlphaFoldDB" id="A0A9P0CWL4"/>